<evidence type="ECO:0000313" key="6">
    <source>
        <dbReference type="EMBL" id="CZT21153.1"/>
    </source>
</evidence>
<evidence type="ECO:0000256" key="3">
    <source>
        <dbReference type="ARBA" id="ARBA00022912"/>
    </source>
</evidence>
<feature type="active site" evidence="4">
    <location>
        <position position="17"/>
    </location>
</feature>
<feature type="domain" description="Phosphotyrosine protein phosphatase I" evidence="5">
    <location>
        <begin position="5"/>
        <end position="164"/>
    </location>
</feature>
<dbReference type="SMART" id="SM00226">
    <property type="entry name" value="LMWPc"/>
    <property type="match status" value="1"/>
</dbReference>
<dbReference type="EMBL" id="FJUY01000010">
    <property type="protein sequence ID" value="CZT21153.1"/>
    <property type="molecule type" value="Genomic_DNA"/>
</dbReference>
<dbReference type="InterPro" id="IPR050438">
    <property type="entry name" value="LMW_PTPase"/>
</dbReference>
<dbReference type="PANTHER" id="PTHR11717:SF7">
    <property type="entry name" value="LOW MOLECULAR WEIGHT PHOSPHOTYROSINE PROTEIN PHOSPHATASE"/>
    <property type="match status" value="1"/>
</dbReference>
<dbReference type="GO" id="GO:0004725">
    <property type="term" value="F:protein tyrosine phosphatase activity"/>
    <property type="evidence" value="ECO:0007669"/>
    <property type="project" value="InterPro"/>
</dbReference>
<dbReference type="InterPro" id="IPR017867">
    <property type="entry name" value="Tyr_phospatase_low_mol_wt"/>
</dbReference>
<dbReference type="GeneID" id="35602138"/>
<name>A0A2D3VJN5_9PEZI</name>
<protein>
    <submittedName>
        <fullName evidence="6">Related to LTP1-protein-tyrosine-phosphatase</fullName>
    </submittedName>
</protein>
<dbReference type="SUPFAM" id="SSF52788">
    <property type="entry name" value="Phosphotyrosine protein phosphatases I"/>
    <property type="match status" value="1"/>
</dbReference>
<proteinExistence type="inferred from homology"/>
<keyword evidence="7" id="KW-1185">Reference proteome</keyword>
<dbReference type="AlphaFoldDB" id="A0A2D3VJN5"/>
<feature type="active site" description="Proton donor" evidence="4">
    <location>
        <position position="138"/>
    </location>
</feature>
<comment type="similarity">
    <text evidence="1">Belongs to the low molecular weight phosphotyrosine protein phosphatase family.</text>
</comment>
<dbReference type="OrthoDB" id="3388at2759"/>
<dbReference type="Pfam" id="PF01451">
    <property type="entry name" value="LMWPc"/>
    <property type="match status" value="1"/>
</dbReference>
<dbReference type="Proteomes" id="UP000225277">
    <property type="component" value="Unassembled WGS sequence"/>
</dbReference>
<reference evidence="6 7" key="1">
    <citation type="submission" date="2016-03" db="EMBL/GenBank/DDBJ databases">
        <authorList>
            <person name="Ploux O."/>
        </authorList>
    </citation>
    <scope>NUCLEOTIDE SEQUENCE [LARGE SCALE GENOMIC DNA]</scope>
    <source>
        <strain evidence="6 7">URUG2</strain>
    </source>
</reference>
<feature type="active site" description="Nucleophile" evidence="4">
    <location>
        <position position="11"/>
    </location>
</feature>
<gene>
    <name evidence="6" type="ORF">RCC_07014</name>
</gene>
<dbReference type="InterPro" id="IPR023485">
    <property type="entry name" value="Ptyr_pPase"/>
</dbReference>
<dbReference type="PANTHER" id="PTHR11717">
    <property type="entry name" value="LOW MOLECULAR WEIGHT PROTEIN TYROSINE PHOSPHATASE"/>
    <property type="match status" value="1"/>
</dbReference>
<evidence type="ECO:0000256" key="1">
    <source>
        <dbReference type="ARBA" id="ARBA00011063"/>
    </source>
</evidence>
<accession>A0A2D3VJN5</accession>
<dbReference type="InterPro" id="IPR036196">
    <property type="entry name" value="Ptyr_pPase_sf"/>
</dbReference>
<dbReference type="CDD" id="cd16343">
    <property type="entry name" value="LMWPTP"/>
    <property type="match status" value="1"/>
</dbReference>
<dbReference type="PRINTS" id="PR00719">
    <property type="entry name" value="LMWPTPASE"/>
</dbReference>
<evidence type="ECO:0000256" key="4">
    <source>
        <dbReference type="PIRSR" id="PIRSR617867-1"/>
    </source>
</evidence>
<evidence type="ECO:0000259" key="5">
    <source>
        <dbReference type="SMART" id="SM00226"/>
    </source>
</evidence>
<evidence type="ECO:0000256" key="2">
    <source>
        <dbReference type="ARBA" id="ARBA00022801"/>
    </source>
</evidence>
<dbReference type="Gene3D" id="3.40.50.2300">
    <property type="match status" value="1"/>
</dbReference>
<keyword evidence="2" id="KW-0378">Hydrolase</keyword>
<dbReference type="STRING" id="112498.A0A2D3VJN5"/>
<sequence length="171" mass="19026">MAEPVSVLFVCLGNICRSPMAEGVFRNLTNFNTPEQHPLISRIDSCGTGAYHSGDGPDPRTMSVLAENGLKGYKHQARKIQPEDFADFDYVIAMDASNLADLKAFGRRSKKVDADGWERKVRLFGEFGGQDKREEVGDPYYGGRDGFEIAYEQVTRCGQGLLKEIEERGVK</sequence>
<organism evidence="6 7">
    <name type="scientific">Ramularia collo-cygni</name>
    <dbReference type="NCBI Taxonomy" id="112498"/>
    <lineage>
        <taxon>Eukaryota</taxon>
        <taxon>Fungi</taxon>
        <taxon>Dikarya</taxon>
        <taxon>Ascomycota</taxon>
        <taxon>Pezizomycotina</taxon>
        <taxon>Dothideomycetes</taxon>
        <taxon>Dothideomycetidae</taxon>
        <taxon>Mycosphaerellales</taxon>
        <taxon>Mycosphaerellaceae</taxon>
        <taxon>Ramularia</taxon>
    </lineage>
</organism>
<dbReference type="RefSeq" id="XP_023628042.1">
    <property type="nucleotide sequence ID" value="XM_023772274.1"/>
</dbReference>
<evidence type="ECO:0000313" key="7">
    <source>
        <dbReference type="Proteomes" id="UP000225277"/>
    </source>
</evidence>
<keyword evidence="3" id="KW-0904">Protein phosphatase</keyword>